<feature type="compositionally biased region" description="Basic residues" evidence="1">
    <location>
        <begin position="101"/>
        <end position="114"/>
    </location>
</feature>
<dbReference type="PANTHER" id="PTHR10044">
    <property type="entry name" value="INHIBITOR OF APOPTOSIS"/>
    <property type="match status" value="1"/>
</dbReference>
<dbReference type="SUPFAM" id="SSF57924">
    <property type="entry name" value="Inhibitor of apoptosis (IAP) repeat"/>
    <property type="match status" value="1"/>
</dbReference>
<dbReference type="GO" id="GO:0043066">
    <property type="term" value="P:negative regulation of apoptotic process"/>
    <property type="evidence" value="ECO:0007669"/>
    <property type="project" value="TreeGrafter"/>
</dbReference>
<dbReference type="GO" id="GO:0051726">
    <property type="term" value="P:regulation of cell cycle"/>
    <property type="evidence" value="ECO:0007669"/>
    <property type="project" value="TreeGrafter"/>
</dbReference>
<dbReference type="Pfam" id="PF00653">
    <property type="entry name" value="BIR"/>
    <property type="match status" value="1"/>
</dbReference>
<dbReference type="GO" id="GO:0043027">
    <property type="term" value="F:cysteine-type endopeptidase inhibitor activity involved in apoptotic process"/>
    <property type="evidence" value="ECO:0007669"/>
    <property type="project" value="TreeGrafter"/>
</dbReference>
<dbReference type="SMART" id="SM00238">
    <property type="entry name" value="BIR"/>
    <property type="match status" value="1"/>
</dbReference>
<dbReference type="InterPro" id="IPR001370">
    <property type="entry name" value="BIR_rpt"/>
</dbReference>
<dbReference type="GO" id="GO:0005634">
    <property type="term" value="C:nucleus"/>
    <property type="evidence" value="ECO:0007669"/>
    <property type="project" value="TreeGrafter"/>
</dbReference>
<dbReference type="HOGENOM" id="CLU_2124149_0_0_1"/>
<evidence type="ECO:0000313" key="2">
    <source>
        <dbReference type="EnsemblMetazoa" id="SMAR014324-PA"/>
    </source>
</evidence>
<reference evidence="3" key="1">
    <citation type="submission" date="2011-05" db="EMBL/GenBank/DDBJ databases">
        <authorList>
            <person name="Richards S.R."/>
            <person name="Qu J."/>
            <person name="Jiang H."/>
            <person name="Jhangiani S.N."/>
            <person name="Agravi P."/>
            <person name="Goodspeed R."/>
            <person name="Gross S."/>
            <person name="Mandapat C."/>
            <person name="Jackson L."/>
            <person name="Mathew T."/>
            <person name="Pu L."/>
            <person name="Thornton R."/>
            <person name="Saada N."/>
            <person name="Wilczek-Boney K.B."/>
            <person name="Lee S."/>
            <person name="Kovar C."/>
            <person name="Wu Y."/>
            <person name="Scherer S.E."/>
            <person name="Worley K.C."/>
            <person name="Muzny D.M."/>
            <person name="Gibbs R."/>
        </authorList>
    </citation>
    <scope>NUCLEOTIDE SEQUENCE</scope>
    <source>
        <strain evidence="3">Brora</strain>
    </source>
</reference>
<reference evidence="2" key="2">
    <citation type="submission" date="2015-02" db="UniProtKB">
        <authorList>
            <consortium name="EnsemblMetazoa"/>
        </authorList>
    </citation>
    <scope>IDENTIFICATION</scope>
</reference>
<sequence>MFSFIDRLGTFKNWPIDFVSPRSLARAGFIYLDESDTVECVFCEGRIARWVKGDKPMIEHYRFSPYCPLMRIVFEDCDPEDMLTVMQFRDCGGNEEDHDKPHVKKKQKHKCTLL</sequence>
<dbReference type="CDD" id="cd00022">
    <property type="entry name" value="BIR"/>
    <property type="match status" value="1"/>
</dbReference>
<dbReference type="Gene3D" id="1.10.1170.10">
    <property type="entry name" value="Inhibitor Of Apoptosis Protein (2mihbC-IAP-1), Chain A"/>
    <property type="match status" value="1"/>
</dbReference>
<organism evidence="2 3">
    <name type="scientific">Strigamia maritima</name>
    <name type="common">European centipede</name>
    <name type="synonym">Geophilus maritimus</name>
    <dbReference type="NCBI Taxonomy" id="126957"/>
    <lineage>
        <taxon>Eukaryota</taxon>
        <taxon>Metazoa</taxon>
        <taxon>Ecdysozoa</taxon>
        <taxon>Arthropoda</taxon>
        <taxon>Myriapoda</taxon>
        <taxon>Chilopoda</taxon>
        <taxon>Pleurostigmophora</taxon>
        <taxon>Geophilomorpha</taxon>
        <taxon>Linotaeniidae</taxon>
        <taxon>Strigamia</taxon>
    </lineage>
</organism>
<dbReference type="PROSITE" id="PS50143">
    <property type="entry name" value="BIR_REPEAT_2"/>
    <property type="match status" value="1"/>
</dbReference>
<dbReference type="Proteomes" id="UP000014500">
    <property type="component" value="Unassembled WGS sequence"/>
</dbReference>
<dbReference type="EMBL" id="JH429798">
    <property type="status" value="NOT_ANNOTATED_CDS"/>
    <property type="molecule type" value="Genomic_DNA"/>
</dbReference>
<name>T1JKE4_STRMM</name>
<protein>
    <submittedName>
        <fullName evidence="2">Uncharacterized protein</fullName>
    </submittedName>
</protein>
<evidence type="ECO:0000313" key="3">
    <source>
        <dbReference type="Proteomes" id="UP000014500"/>
    </source>
</evidence>
<dbReference type="InterPro" id="IPR050784">
    <property type="entry name" value="IAP"/>
</dbReference>
<dbReference type="STRING" id="126957.T1JKE4"/>
<accession>T1JKE4</accession>
<proteinExistence type="predicted"/>
<dbReference type="PANTHER" id="PTHR10044:SF139">
    <property type="entry name" value="DEATH-ASSOCIATED INHIBITOR OF APOPTOSIS 2"/>
    <property type="match status" value="1"/>
</dbReference>
<feature type="region of interest" description="Disordered" evidence="1">
    <location>
        <begin position="94"/>
        <end position="114"/>
    </location>
</feature>
<keyword evidence="3" id="KW-1185">Reference proteome</keyword>
<dbReference type="eggNOG" id="KOG1101">
    <property type="taxonomic scope" value="Eukaryota"/>
</dbReference>
<dbReference type="EnsemblMetazoa" id="SMAR014324-RA">
    <property type="protein sequence ID" value="SMAR014324-PA"/>
    <property type="gene ID" value="SMAR014324"/>
</dbReference>
<dbReference type="AlphaFoldDB" id="T1JKE4"/>
<dbReference type="GO" id="GO:0005737">
    <property type="term" value="C:cytoplasm"/>
    <property type="evidence" value="ECO:0007669"/>
    <property type="project" value="TreeGrafter"/>
</dbReference>
<evidence type="ECO:0000256" key="1">
    <source>
        <dbReference type="SAM" id="MobiDB-lite"/>
    </source>
</evidence>
<dbReference type="PhylomeDB" id="T1JKE4"/>